<dbReference type="InterPro" id="IPR056617">
    <property type="entry name" value="MAP1B/S_N"/>
</dbReference>
<dbReference type="GO" id="GO:0005829">
    <property type="term" value="C:cytosol"/>
    <property type="evidence" value="ECO:0007669"/>
    <property type="project" value="TreeGrafter"/>
</dbReference>
<dbReference type="GO" id="GO:0000226">
    <property type="term" value="P:microtubule cytoskeleton organization"/>
    <property type="evidence" value="ECO:0007669"/>
    <property type="project" value="InterPro"/>
</dbReference>
<feature type="compositionally biased region" description="Basic and acidic residues" evidence="1">
    <location>
        <begin position="512"/>
        <end position="525"/>
    </location>
</feature>
<dbReference type="PANTHER" id="PTHR13843:SF12">
    <property type="entry name" value="ATPASE F1_V1_A1 COMPLEX ALPHA_BETA SUBUNIT NUCLEOTIDE-BINDING DOMAIN-CONTAINING PROTEIN"/>
    <property type="match status" value="1"/>
</dbReference>
<feature type="compositionally biased region" description="Basic and acidic residues" evidence="1">
    <location>
        <begin position="975"/>
        <end position="989"/>
    </location>
</feature>
<evidence type="ECO:0000313" key="5">
    <source>
        <dbReference type="Proteomes" id="UP000318571"/>
    </source>
</evidence>
<feature type="compositionally biased region" description="Basic and acidic residues" evidence="1">
    <location>
        <begin position="1023"/>
        <end position="1032"/>
    </location>
</feature>
<evidence type="ECO:0008006" key="6">
    <source>
        <dbReference type="Google" id="ProtNLM"/>
    </source>
</evidence>
<dbReference type="Pfam" id="PF23415">
    <property type="entry name" value="MAPB1_N"/>
    <property type="match status" value="1"/>
</dbReference>
<feature type="domain" description="Microtubule-associated protein 1B/S N-terminal" evidence="2">
    <location>
        <begin position="11"/>
        <end position="180"/>
    </location>
</feature>
<gene>
    <name evidence="4" type="ORF">TCAL_02318</name>
</gene>
<comment type="caution">
    <text evidence="4">The sequence shown here is derived from an EMBL/GenBank/DDBJ whole genome shotgun (WGS) entry which is preliminary data.</text>
</comment>
<dbReference type="GO" id="GO:0005875">
    <property type="term" value="C:microtubule associated complex"/>
    <property type="evidence" value="ECO:0007669"/>
    <property type="project" value="TreeGrafter"/>
</dbReference>
<feature type="compositionally biased region" description="Basic and acidic residues" evidence="1">
    <location>
        <begin position="1087"/>
        <end position="1111"/>
    </location>
</feature>
<dbReference type="Proteomes" id="UP000318571">
    <property type="component" value="Chromosome 4"/>
</dbReference>
<keyword evidence="5" id="KW-1185">Reference proteome</keyword>
<dbReference type="AlphaFoldDB" id="A0A553NNI6"/>
<feature type="compositionally biased region" description="Basic and acidic residues" evidence="1">
    <location>
        <begin position="766"/>
        <end position="782"/>
    </location>
</feature>
<dbReference type="OMA" id="MERWNEN"/>
<dbReference type="GO" id="GO:0031114">
    <property type="term" value="P:regulation of microtubule depolymerization"/>
    <property type="evidence" value="ECO:0007669"/>
    <property type="project" value="TreeGrafter"/>
</dbReference>
<feature type="domain" description="Microtubule-associated protein 1A/B/S-like MBL-like" evidence="3">
    <location>
        <begin position="188"/>
        <end position="466"/>
    </location>
</feature>
<dbReference type="Pfam" id="PF25281">
    <property type="entry name" value="MBL_MAP1B"/>
    <property type="match status" value="1"/>
</dbReference>
<accession>A0A553NNI6</accession>
<dbReference type="InterPro" id="IPR057480">
    <property type="entry name" value="MAP1A/B/S-like_MBL"/>
</dbReference>
<feature type="region of interest" description="Disordered" evidence="1">
    <location>
        <begin position="468"/>
        <end position="727"/>
    </location>
</feature>
<feature type="compositionally biased region" description="Basic and acidic residues" evidence="1">
    <location>
        <begin position="1041"/>
        <end position="1057"/>
    </location>
</feature>
<reference evidence="4 5" key="1">
    <citation type="journal article" date="2018" name="Nat. Ecol. Evol.">
        <title>Genomic signatures of mitonuclear coevolution across populations of Tigriopus californicus.</title>
        <authorList>
            <person name="Barreto F.S."/>
            <person name="Watson E.T."/>
            <person name="Lima T.G."/>
            <person name="Willett C.S."/>
            <person name="Edmands S."/>
            <person name="Li W."/>
            <person name="Burton R.S."/>
        </authorList>
    </citation>
    <scope>NUCLEOTIDE SEQUENCE [LARGE SCALE GENOMIC DNA]</scope>
    <source>
        <strain evidence="4 5">San Diego</strain>
    </source>
</reference>
<dbReference type="GO" id="GO:0045202">
    <property type="term" value="C:synapse"/>
    <property type="evidence" value="ECO:0007669"/>
    <property type="project" value="TreeGrafter"/>
</dbReference>
<feature type="compositionally biased region" description="Basic and acidic residues" evidence="1">
    <location>
        <begin position="569"/>
        <end position="595"/>
    </location>
</feature>
<dbReference type="GO" id="GO:0008017">
    <property type="term" value="F:microtubule binding"/>
    <property type="evidence" value="ECO:0007669"/>
    <property type="project" value="InterPro"/>
</dbReference>
<dbReference type="GO" id="GO:0005874">
    <property type="term" value="C:microtubule"/>
    <property type="evidence" value="ECO:0007669"/>
    <property type="project" value="InterPro"/>
</dbReference>
<dbReference type="GO" id="GO:0043025">
    <property type="term" value="C:neuronal cell body"/>
    <property type="evidence" value="ECO:0007669"/>
    <property type="project" value="TreeGrafter"/>
</dbReference>
<protein>
    <recommendedName>
        <fullName evidence="6">Microtubule-associated protein futsch</fullName>
    </recommendedName>
</protein>
<dbReference type="GO" id="GO:0003779">
    <property type="term" value="F:actin binding"/>
    <property type="evidence" value="ECO:0007669"/>
    <property type="project" value="TreeGrafter"/>
</dbReference>
<feature type="compositionally biased region" description="Basic and acidic residues" evidence="1">
    <location>
        <begin position="838"/>
        <end position="848"/>
    </location>
</feature>
<evidence type="ECO:0000313" key="4">
    <source>
        <dbReference type="EMBL" id="TRY67009.1"/>
    </source>
</evidence>
<feature type="compositionally biased region" description="Low complexity" evidence="1">
    <location>
        <begin position="685"/>
        <end position="708"/>
    </location>
</feature>
<dbReference type="PANTHER" id="PTHR13843">
    <property type="entry name" value="MICROTUBULE-ASSOCIATED PROTEIN"/>
    <property type="match status" value="1"/>
</dbReference>
<organism evidence="4 5">
    <name type="scientific">Tigriopus californicus</name>
    <name type="common">Marine copepod</name>
    <dbReference type="NCBI Taxonomy" id="6832"/>
    <lineage>
        <taxon>Eukaryota</taxon>
        <taxon>Metazoa</taxon>
        <taxon>Ecdysozoa</taxon>
        <taxon>Arthropoda</taxon>
        <taxon>Crustacea</taxon>
        <taxon>Multicrustacea</taxon>
        <taxon>Hexanauplia</taxon>
        <taxon>Copepoda</taxon>
        <taxon>Harpacticoida</taxon>
        <taxon>Harpacticidae</taxon>
        <taxon>Tigriopus</taxon>
    </lineage>
</organism>
<feature type="compositionally biased region" description="Basic and acidic residues" evidence="1">
    <location>
        <begin position="654"/>
        <end position="676"/>
    </location>
</feature>
<feature type="region of interest" description="Disordered" evidence="1">
    <location>
        <begin position="755"/>
        <end position="789"/>
    </location>
</feature>
<feature type="compositionally biased region" description="Polar residues" evidence="1">
    <location>
        <begin position="491"/>
        <end position="511"/>
    </location>
</feature>
<sequence length="1173" mass="129995">MAGERCRDEDQCLLSWDVDTCHVDFHSELNVIVESSPPGEELKGGERLIQFASDNLVVEVLINPQLYTLQQCMRNMLSSFTKHRHIIHGGYTFVGTGAWVLQDGAYPYHEFSHTFDEYDIQRVMRAYENSITINLHCCAEGEWSQERINKEQYTEFCQVKLNPPEVIQDMTVIESFLSYIGPFLVPQSTQQALPPSDVVGNIRFSHPTLYVFPGGQGDSALFGINGFNMLIDGGFSRKACFWDFSRHLDRLDAILITRLSNENTCGMSALLQRKTMSALYPQIGHVFANLPIKAQMQSSTTHPDKSGEGRSSQDADDNLLINVIEEGNFMLDNLRILNLKPQICFRERSCEPINLYHKVGHGKLDMYVVNPGKDAKELREFMERWNENSQTLGNFRSGINIDGKELWLPIANLVSICALVVWIPDDPNDTVTRLLFPGSTPQHKILRGLEKLKSLEFIQKRVCLSGSLPKAKPTSPAAKSSGYGKREMSSHRQSSVTSSKRVPRNVSSSREFGSDKLSERGERLESRHRRIRSESTTKQQIRTSREKMDVEKKQVPEVKEKRTKSSAAKKSEDKNLKEQKNQVAEAKLKENKKEANTAIKSRVVTKSTRPKVTEKSSITASGGPVSTTASSMNKSTTVSSVTRSSVTKSGASKLSKDASNKTKKAADTKSKRDAKPIRGGSGKISSAALAVGTTAAVGSSAAAAASTSRKISNEVPAGANKEDEQESIVEKHQIEEMEHEPVDHVDDIEPELERIKDEEDDAQDNVIREADIPTEELKEPTPKDSPPTALPLAMEKEAKTPLAHIKTPDEVDDLPEHEAVEPEAIEVQAEASNDQTEEEKITQDLQEKEQIQDVTEKSLDIPMVQDASLVAQTPESEGVQQQKDMSEIMVEHTNIEMRPQDQAENENEKEADAEESSSPFAQVKDAVENVKEFVAETFDSETKPSEHGTQDDTLAQNDKDKSLGQDLETISKAGIGKEIEETLIEEKQIDAFQSTPKNEAAEEQISNDIDPTKSQEQLAQPTKESDIRLTKETEDETNVDELSHDSKPDKEVGEHDAQPIPDQDDETSPKSTTMDENVTPEGIAFMPKDDNAGSKTPKDDGNGSKTPKDVHASGSKTPLDDERDNSEITEPKDIGSTSSKDDGAGSKIQKDSGTNSMTSKSDENLDSKTIEPK</sequence>
<dbReference type="GO" id="GO:0030425">
    <property type="term" value="C:dendrite"/>
    <property type="evidence" value="ECO:0007669"/>
    <property type="project" value="TreeGrafter"/>
</dbReference>
<evidence type="ECO:0000256" key="1">
    <source>
        <dbReference type="SAM" id="MobiDB-lite"/>
    </source>
</evidence>
<feature type="compositionally biased region" description="Basic and acidic residues" evidence="1">
    <location>
        <begin position="1125"/>
        <end position="1150"/>
    </location>
</feature>
<evidence type="ECO:0000259" key="2">
    <source>
        <dbReference type="Pfam" id="PF23415"/>
    </source>
</evidence>
<feature type="region of interest" description="Disordered" evidence="1">
    <location>
        <begin position="889"/>
        <end position="1173"/>
    </location>
</feature>
<feature type="compositionally biased region" description="Polar residues" evidence="1">
    <location>
        <begin position="1004"/>
        <end position="1022"/>
    </location>
</feature>
<dbReference type="STRING" id="6832.A0A553NNI6"/>
<dbReference type="GO" id="GO:0007409">
    <property type="term" value="P:axonogenesis"/>
    <property type="evidence" value="ECO:0007669"/>
    <property type="project" value="TreeGrafter"/>
</dbReference>
<feature type="compositionally biased region" description="Basic and acidic residues" evidence="1">
    <location>
        <begin position="543"/>
        <end position="560"/>
    </location>
</feature>
<feature type="compositionally biased region" description="Basic and acidic residues" evidence="1">
    <location>
        <begin position="925"/>
        <end position="950"/>
    </location>
</feature>
<dbReference type="GO" id="GO:0016358">
    <property type="term" value="P:dendrite development"/>
    <property type="evidence" value="ECO:0007669"/>
    <property type="project" value="TreeGrafter"/>
</dbReference>
<feature type="compositionally biased region" description="Low complexity" evidence="1">
    <location>
        <begin position="634"/>
        <end position="649"/>
    </location>
</feature>
<dbReference type="EMBL" id="VCGU01000011">
    <property type="protein sequence ID" value="TRY67009.1"/>
    <property type="molecule type" value="Genomic_DNA"/>
</dbReference>
<feature type="compositionally biased region" description="Basic and acidic residues" evidence="1">
    <location>
        <begin position="1160"/>
        <end position="1173"/>
    </location>
</feature>
<feature type="compositionally biased region" description="Polar residues" evidence="1">
    <location>
        <begin position="615"/>
        <end position="633"/>
    </location>
</feature>
<feature type="compositionally biased region" description="Basic and acidic residues" evidence="1">
    <location>
        <begin position="889"/>
        <end position="910"/>
    </location>
</feature>
<evidence type="ECO:0000259" key="3">
    <source>
        <dbReference type="Pfam" id="PF25281"/>
    </source>
</evidence>
<name>A0A553NNI6_TIGCA</name>
<proteinExistence type="predicted"/>
<feature type="region of interest" description="Disordered" evidence="1">
    <location>
        <begin position="828"/>
        <end position="848"/>
    </location>
</feature>
<dbReference type="InterPro" id="IPR026074">
    <property type="entry name" value="MAP1"/>
</dbReference>